<comment type="caution">
    <text evidence="3">The sequence shown here is derived from an EMBL/GenBank/DDBJ whole genome shotgun (WGS) entry which is preliminary data.</text>
</comment>
<evidence type="ECO:0000313" key="4">
    <source>
        <dbReference type="Proteomes" id="UP000077051"/>
    </source>
</evidence>
<reference evidence="3 4" key="1">
    <citation type="submission" date="2015-06" db="EMBL/GenBank/DDBJ databases">
        <title>Expansion of signal transduction pathways in fungi by whole-genome duplication.</title>
        <authorList>
            <consortium name="DOE Joint Genome Institute"/>
            <person name="Corrochano L.M."/>
            <person name="Kuo A."/>
            <person name="Marcet-Houben M."/>
            <person name="Polaino S."/>
            <person name="Salamov A."/>
            <person name="Villalobos J.M."/>
            <person name="Alvarez M.I."/>
            <person name="Avalos J."/>
            <person name="Benito E.P."/>
            <person name="Benoit I."/>
            <person name="Burger G."/>
            <person name="Camino L.P."/>
            <person name="Canovas D."/>
            <person name="Cerda-Olmedo E."/>
            <person name="Cheng J.-F."/>
            <person name="Dominguez A."/>
            <person name="Elias M."/>
            <person name="Eslava A.P."/>
            <person name="Glaser F."/>
            <person name="Grimwood J."/>
            <person name="Gutierrez G."/>
            <person name="Heitman J."/>
            <person name="Henrissat B."/>
            <person name="Iturriaga E.A."/>
            <person name="Lang B.F."/>
            <person name="Lavin J.L."/>
            <person name="Lee S."/>
            <person name="Li W."/>
            <person name="Lindquist E."/>
            <person name="Lopez-Garcia S."/>
            <person name="Luque E.M."/>
            <person name="Marcos A.T."/>
            <person name="Martin J."/>
            <person name="Mccluskey K."/>
            <person name="Medina H.R."/>
            <person name="Miralles-Duran A."/>
            <person name="Miyazaki A."/>
            <person name="Munoz-Torres E."/>
            <person name="Oguiza J.A."/>
            <person name="Ohm R."/>
            <person name="Olmedo M."/>
            <person name="Orejas M."/>
            <person name="Ortiz-Castellanos L."/>
            <person name="Pisabarro A.G."/>
            <person name="Rodriguez-Romero J."/>
            <person name="Ruiz-Herrera J."/>
            <person name="Ruiz-Vazquez R."/>
            <person name="Sanz C."/>
            <person name="Schackwitz W."/>
            <person name="Schmutz J."/>
            <person name="Shahriari M."/>
            <person name="Shelest E."/>
            <person name="Silva-Franco F."/>
            <person name="Soanes D."/>
            <person name="Syed K."/>
            <person name="Tagua V.G."/>
            <person name="Talbot N.J."/>
            <person name="Thon M."/>
            <person name="De Vries R.P."/>
            <person name="Wiebenga A."/>
            <person name="Yadav J.S."/>
            <person name="Braun E.L."/>
            <person name="Baker S."/>
            <person name="Garre V."/>
            <person name="Horwitz B."/>
            <person name="Torres-Martinez S."/>
            <person name="Idnurm A."/>
            <person name="Herrera-Estrella A."/>
            <person name="Gabaldon T."/>
            <person name="Grigoriev I.V."/>
        </authorList>
    </citation>
    <scope>NUCLEOTIDE SEQUENCE [LARGE SCALE GENOMIC DNA]</scope>
    <source>
        <strain evidence="3 4">CBS 277.49</strain>
    </source>
</reference>
<protein>
    <submittedName>
        <fullName evidence="3">Uncharacterized protein</fullName>
    </submittedName>
</protein>
<keyword evidence="2" id="KW-0812">Transmembrane</keyword>
<accession>A0A162Q3Y9</accession>
<dbReference type="Proteomes" id="UP000077051">
    <property type="component" value="Unassembled WGS sequence"/>
</dbReference>
<dbReference type="OrthoDB" id="2107166at2759"/>
<dbReference type="STRING" id="747725.A0A162Q3Y9"/>
<evidence type="ECO:0000256" key="2">
    <source>
        <dbReference type="SAM" id="Phobius"/>
    </source>
</evidence>
<proteinExistence type="predicted"/>
<keyword evidence="4" id="KW-1185">Reference proteome</keyword>
<organism evidence="3 4">
    <name type="scientific">Mucor lusitanicus CBS 277.49</name>
    <dbReference type="NCBI Taxonomy" id="747725"/>
    <lineage>
        <taxon>Eukaryota</taxon>
        <taxon>Fungi</taxon>
        <taxon>Fungi incertae sedis</taxon>
        <taxon>Mucoromycota</taxon>
        <taxon>Mucoromycotina</taxon>
        <taxon>Mucoromycetes</taxon>
        <taxon>Mucorales</taxon>
        <taxon>Mucorineae</taxon>
        <taxon>Mucoraceae</taxon>
        <taxon>Mucor</taxon>
    </lineage>
</organism>
<feature type="region of interest" description="Disordered" evidence="1">
    <location>
        <begin position="12"/>
        <end position="66"/>
    </location>
</feature>
<sequence>MITVLCGYTFGDTSSDTPGNIPGDTPGNIPGDTPGNIPGDTPGKISGDTPGNVPGDTPGKISGDTPDHIISGYTPTNDIWLRYALSTAIISTFFGTIFNYILDCCTP</sequence>
<dbReference type="VEuPathDB" id="FungiDB:MUCCIDRAFT_167168"/>
<evidence type="ECO:0000313" key="3">
    <source>
        <dbReference type="EMBL" id="OAC98729.1"/>
    </source>
</evidence>
<gene>
    <name evidence="3" type="ORF">MUCCIDRAFT_167168</name>
</gene>
<keyword evidence="2" id="KW-1133">Transmembrane helix</keyword>
<dbReference type="AlphaFoldDB" id="A0A162Q3Y9"/>
<feature type="transmembrane region" description="Helical" evidence="2">
    <location>
        <begin position="80"/>
        <end position="102"/>
    </location>
</feature>
<name>A0A162Q3Y9_MUCCL</name>
<evidence type="ECO:0000256" key="1">
    <source>
        <dbReference type="SAM" id="MobiDB-lite"/>
    </source>
</evidence>
<dbReference type="EMBL" id="AMYB01000009">
    <property type="protein sequence ID" value="OAC98729.1"/>
    <property type="molecule type" value="Genomic_DNA"/>
</dbReference>
<keyword evidence="2" id="KW-0472">Membrane</keyword>